<dbReference type="AlphaFoldDB" id="A0A919EVT6"/>
<proteinExistence type="predicted"/>
<reference evidence="3" key="1">
    <citation type="journal article" date="2019" name="Int. J. Syst. Evol. Microbiol.">
        <title>The Global Catalogue of Microorganisms (GCM) 10K type strain sequencing project: providing services to taxonomists for standard genome sequencing and annotation.</title>
        <authorList>
            <consortium name="The Broad Institute Genomics Platform"/>
            <consortium name="The Broad Institute Genome Sequencing Center for Infectious Disease"/>
            <person name="Wu L."/>
            <person name="Ma J."/>
        </authorList>
    </citation>
    <scope>NUCLEOTIDE SEQUENCE [LARGE SCALE GENOMIC DNA]</scope>
    <source>
        <strain evidence="3">JCM 4253</strain>
    </source>
</reference>
<name>A0A919EVT6_9ACTN</name>
<gene>
    <name evidence="2" type="ORF">GCM10018980_16230</name>
</gene>
<dbReference type="Proteomes" id="UP000619355">
    <property type="component" value="Unassembled WGS sequence"/>
</dbReference>
<keyword evidence="3" id="KW-1185">Reference proteome</keyword>
<sequence length="115" mass="12482">MTWPAGCRRLHRRYEHQAEQFLAFAGIAAASICFRRLNQVTGSHGPGPAPLRAQTPPSTSCARLGTAPPNGLPKTLTHPWSTSRAPRCSITAPRYDVAVTCAGLSMDHPSYRDDL</sequence>
<evidence type="ECO:0008006" key="4">
    <source>
        <dbReference type="Google" id="ProtNLM"/>
    </source>
</evidence>
<organism evidence="2 3">
    <name type="scientific">Streptomyces capoamus</name>
    <dbReference type="NCBI Taxonomy" id="68183"/>
    <lineage>
        <taxon>Bacteria</taxon>
        <taxon>Bacillati</taxon>
        <taxon>Actinomycetota</taxon>
        <taxon>Actinomycetes</taxon>
        <taxon>Kitasatosporales</taxon>
        <taxon>Streptomycetaceae</taxon>
        <taxon>Streptomyces</taxon>
    </lineage>
</organism>
<dbReference type="EMBL" id="BNBF01000003">
    <property type="protein sequence ID" value="GHG41252.1"/>
    <property type="molecule type" value="Genomic_DNA"/>
</dbReference>
<evidence type="ECO:0000313" key="3">
    <source>
        <dbReference type="Proteomes" id="UP000619355"/>
    </source>
</evidence>
<comment type="caution">
    <text evidence="2">The sequence shown here is derived from an EMBL/GenBank/DDBJ whole genome shotgun (WGS) entry which is preliminary data.</text>
</comment>
<protein>
    <recommendedName>
        <fullName evidence="4">Transposase</fullName>
    </recommendedName>
</protein>
<feature type="region of interest" description="Disordered" evidence="1">
    <location>
        <begin position="43"/>
        <end position="85"/>
    </location>
</feature>
<accession>A0A919EVT6</accession>
<evidence type="ECO:0000256" key="1">
    <source>
        <dbReference type="SAM" id="MobiDB-lite"/>
    </source>
</evidence>
<evidence type="ECO:0000313" key="2">
    <source>
        <dbReference type="EMBL" id="GHG41252.1"/>
    </source>
</evidence>